<dbReference type="Proteomes" id="UP000321079">
    <property type="component" value="Unassembled WGS sequence"/>
</dbReference>
<evidence type="ECO:0000259" key="1">
    <source>
        <dbReference type="Pfam" id="PF04233"/>
    </source>
</evidence>
<dbReference type="AlphaFoldDB" id="A0A511B624"/>
<organism evidence="2 3">
    <name type="scientific">Gluconobacter kanchanaburiensis NBRC 103587</name>
    <dbReference type="NCBI Taxonomy" id="1307948"/>
    <lineage>
        <taxon>Bacteria</taxon>
        <taxon>Pseudomonadati</taxon>
        <taxon>Pseudomonadota</taxon>
        <taxon>Alphaproteobacteria</taxon>
        <taxon>Acetobacterales</taxon>
        <taxon>Acetobacteraceae</taxon>
        <taxon>Gluconobacter</taxon>
    </lineage>
</organism>
<accession>A0A511B624</accession>
<keyword evidence="3" id="KW-1185">Reference proteome</keyword>
<evidence type="ECO:0000313" key="3">
    <source>
        <dbReference type="Proteomes" id="UP000321079"/>
    </source>
</evidence>
<feature type="domain" description="Phage head morphogenesis" evidence="1">
    <location>
        <begin position="148"/>
        <end position="260"/>
    </location>
</feature>
<dbReference type="InterPro" id="IPR006528">
    <property type="entry name" value="Phage_head_morphogenesis_dom"/>
</dbReference>
<dbReference type="EMBL" id="BJVA01000005">
    <property type="protein sequence ID" value="GEK95905.1"/>
    <property type="molecule type" value="Genomic_DNA"/>
</dbReference>
<proteinExistence type="predicted"/>
<name>A0A511B624_9PROT</name>
<evidence type="ECO:0000313" key="2">
    <source>
        <dbReference type="EMBL" id="GEK95905.1"/>
    </source>
</evidence>
<comment type="caution">
    <text evidence="2">The sequence shown here is derived from an EMBL/GenBank/DDBJ whole genome shotgun (WGS) entry which is preliminary data.</text>
</comment>
<dbReference type="RefSeq" id="WP_208653393.1">
    <property type="nucleotide sequence ID" value="NZ_BARK01000029.1"/>
</dbReference>
<sequence length="270" mass="30511">MTQLRCTSATGKALKPTRASAALEALYYRDLMRLIREMDDSLTYWLTANYRKYETAIAQDSVADELQKVMNKLTVRWRSLFDDRARKIAERQAGRWKGHADTSLMDKLRQAGFAVRFRPSKAVKDVLDGAINENVSLIKSIADHHLTEVSQMVQRSVMAGRDLSTLTADLKERYGITQRRAAFIARDQNNKATSFITRTRQIELGLTEAIWCHSSAGKHPRPNHVKAGRERLRYDIRQGADVDGNGKLIFPGEAPNCRCTSQVIIPGFDA</sequence>
<reference evidence="2 3" key="1">
    <citation type="submission" date="2019-07" db="EMBL/GenBank/DDBJ databases">
        <title>Whole genome shotgun sequence of Gluconobacter kanchanaburiensis NBRC 103587.</title>
        <authorList>
            <person name="Hosoyama A."/>
            <person name="Uohara A."/>
            <person name="Ohji S."/>
            <person name="Ichikawa N."/>
        </authorList>
    </citation>
    <scope>NUCLEOTIDE SEQUENCE [LARGE SCALE GENOMIC DNA]</scope>
    <source>
        <strain evidence="2 3">NBRC 103587</strain>
    </source>
</reference>
<gene>
    <name evidence="2" type="ORF">GKA01_11020</name>
</gene>
<dbReference type="Pfam" id="PF04233">
    <property type="entry name" value="Phage_Mu_F"/>
    <property type="match status" value="1"/>
</dbReference>
<protein>
    <submittedName>
        <fullName evidence="2">Head morphogenesis protein</fullName>
    </submittedName>
</protein>